<reference evidence="3 4" key="1">
    <citation type="submission" date="2020-05" db="EMBL/GenBank/DDBJ databases">
        <title>Paenibacillus glebae, sp. nov., Paenibacillus humi sp. nov., Paenibacillus pedi sp. nov., Paenibacillus terrestris sp. nov. and Paenibacillus terricola sp. nov., isolated from a forest top soil sample.</title>
        <authorList>
            <person name="Qi S."/>
            <person name="Carlier A."/>
            <person name="Cnockaert M."/>
            <person name="Vandamme P."/>
        </authorList>
    </citation>
    <scope>NUCLEOTIDE SEQUENCE [LARGE SCALE GENOMIC DNA]</scope>
    <source>
        <strain evidence="3 4">LMG 29502</strain>
    </source>
</reference>
<gene>
    <name evidence="3" type="ORF">HQN87_01060</name>
</gene>
<dbReference type="InterPro" id="IPR036938">
    <property type="entry name" value="PAP2/HPO_sf"/>
</dbReference>
<dbReference type="SUPFAM" id="SSF48317">
    <property type="entry name" value="Acid phosphatase/Vanadium-dependent haloperoxidase"/>
    <property type="match status" value="1"/>
</dbReference>
<accession>A0ABX2DJR1</accession>
<dbReference type="CDD" id="cd03392">
    <property type="entry name" value="PAP2_like_2"/>
    <property type="match status" value="1"/>
</dbReference>
<organism evidence="3 4">
    <name type="scientific">Paenibacillus tritici</name>
    <dbReference type="NCBI Taxonomy" id="1873425"/>
    <lineage>
        <taxon>Bacteria</taxon>
        <taxon>Bacillati</taxon>
        <taxon>Bacillota</taxon>
        <taxon>Bacilli</taxon>
        <taxon>Bacillales</taxon>
        <taxon>Paenibacillaceae</taxon>
        <taxon>Paenibacillus</taxon>
    </lineage>
</organism>
<comment type="caution">
    <text evidence="3">The sequence shown here is derived from an EMBL/GenBank/DDBJ whole genome shotgun (WGS) entry which is preliminary data.</text>
</comment>
<dbReference type="SMART" id="SM00014">
    <property type="entry name" value="acidPPc"/>
    <property type="match status" value="1"/>
</dbReference>
<dbReference type="PANTHER" id="PTHR14969:SF13">
    <property type="entry name" value="AT30094P"/>
    <property type="match status" value="1"/>
</dbReference>
<dbReference type="PANTHER" id="PTHR14969">
    <property type="entry name" value="SPHINGOSINE-1-PHOSPHATE PHOSPHOHYDROLASE"/>
    <property type="match status" value="1"/>
</dbReference>
<protein>
    <submittedName>
        <fullName evidence="3">Phosphatase PAP2 family protein</fullName>
    </submittedName>
</protein>
<evidence type="ECO:0000256" key="1">
    <source>
        <dbReference type="SAM" id="Phobius"/>
    </source>
</evidence>
<evidence type="ECO:0000259" key="2">
    <source>
        <dbReference type="SMART" id="SM00014"/>
    </source>
</evidence>
<dbReference type="InterPro" id="IPR000326">
    <property type="entry name" value="PAP2/HPO"/>
</dbReference>
<feature type="transmembrane region" description="Helical" evidence="1">
    <location>
        <begin position="89"/>
        <end position="110"/>
    </location>
</feature>
<dbReference type="Proteomes" id="UP000711047">
    <property type="component" value="Unassembled WGS sequence"/>
</dbReference>
<feature type="transmembrane region" description="Helical" evidence="1">
    <location>
        <begin position="56"/>
        <end position="82"/>
    </location>
</feature>
<evidence type="ECO:0000313" key="4">
    <source>
        <dbReference type="Proteomes" id="UP000711047"/>
    </source>
</evidence>
<keyword evidence="1" id="KW-1133">Transmembrane helix</keyword>
<dbReference type="Pfam" id="PF01569">
    <property type="entry name" value="PAP2"/>
    <property type="match status" value="1"/>
</dbReference>
<feature type="transmembrane region" description="Helical" evidence="1">
    <location>
        <begin position="186"/>
        <end position="207"/>
    </location>
</feature>
<dbReference type="RefSeq" id="WP_173126426.1">
    <property type="nucleotide sequence ID" value="NZ_JABMKX010000001.1"/>
</dbReference>
<keyword evidence="1" id="KW-0472">Membrane</keyword>
<feature type="transmembrane region" description="Helical" evidence="1">
    <location>
        <begin position="160"/>
        <end position="180"/>
    </location>
</feature>
<proteinExistence type="predicted"/>
<dbReference type="Gene3D" id="1.20.144.10">
    <property type="entry name" value="Phosphatidic acid phosphatase type 2/haloperoxidase"/>
    <property type="match status" value="2"/>
</dbReference>
<feature type="transmembrane region" description="Helical" evidence="1">
    <location>
        <begin position="130"/>
        <end position="148"/>
    </location>
</feature>
<keyword evidence="4" id="KW-1185">Reference proteome</keyword>
<feature type="transmembrane region" description="Helical" evidence="1">
    <location>
        <begin position="14"/>
        <end position="36"/>
    </location>
</feature>
<feature type="domain" description="Phosphatidic acid phosphatase type 2/haloperoxidase" evidence="2">
    <location>
        <begin position="87"/>
        <end position="201"/>
    </location>
</feature>
<evidence type="ECO:0000313" key="3">
    <source>
        <dbReference type="EMBL" id="NQX43904.1"/>
    </source>
</evidence>
<dbReference type="EMBL" id="JABMKX010000001">
    <property type="protein sequence ID" value="NQX43904.1"/>
    <property type="molecule type" value="Genomic_DNA"/>
</dbReference>
<sequence length="227" mass="25797">MLYYHYWSRGFRRFIWFLLAFIVIAALVKLGGAGGFDRAVIRFVQSMESPPLTSLAKGLSLVGSSKLAIGISLLTMIILFFALKHRLELALFLWVGLGSQLLNTLLKLWFHRERPSINRLIEQAGYSFPSGHSMAAFSLYGVIAYLLWRHMHSRTERFLLILFAVLMTGGIGWSRIYLGVHYPSDVIGGYAASGAWLMLSAAIFEAYRNYKERKGKNPRNTKDARRK</sequence>
<keyword evidence="1" id="KW-0812">Transmembrane</keyword>
<name>A0ABX2DJR1_9BACL</name>